<reference evidence="2" key="1">
    <citation type="submission" date="2021-01" db="EMBL/GenBank/DDBJ databases">
        <authorList>
            <person name="Corre E."/>
            <person name="Pelletier E."/>
            <person name="Niang G."/>
            <person name="Scheremetjew M."/>
            <person name="Finn R."/>
            <person name="Kale V."/>
            <person name="Holt S."/>
            <person name="Cochrane G."/>
            <person name="Meng A."/>
            <person name="Brown T."/>
            <person name="Cohen L."/>
        </authorList>
    </citation>
    <scope>NUCLEOTIDE SEQUENCE</scope>
    <source>
        <strain evidence="2">CCMP1594</strain>
    </source>
</reference>
<gene>
    <name evidence="2" type="ORF">EGYM00163_LOCUS15698</name>
</gene>
<evidence type="ECO:0000256" key="1">
    <source>
        <dbReference type="SAM" id="MobiDB-lite"/>
    </source>
</evidence>
<feature type="compositionally biased region" description="Basic and acidic residues" evidence="1">
    <location>
        <begin position="67"/>
        <end position="85"/>
    </location>
</feature>
<name>A0A7S4CRS4_9EUGL</name>
<evidence type="ECO:0000313" key="2">
    <source>
        <dbReference type="EMBL" id="CAE0804574.1"/>
    </source>
</evidence>
<proteinExistence type="predicted"/>
<dbReference type="AlphaFoldDB" id="A0A7S4CRS4"/>
<sequence>MLWPPPNTETGGLQKGPSLHQKTAKRWDMRKTTDGVSINVSSSLTQQKTSNTNGKTHERQHSSNARDPNEDSSTHPAPEKSLERFGRRTKLCNLGNEATFCQLSTKFLWAAGVYTCKWITENRETPLAASGAAATNCQPV</sequence>
<protein>
    <submittedName>
        <fullName evidence="2">Uncharacterized protein</fullName>
    </submittedName>
</protein>
<dbReference type="EMBL" id="HBJA01045234">
    <property type="protein sequence ID" value="CAE0804574.1"/>
    <property type="molecule type" value="Transcribed_RNA"/>
</dbReference>
<feature type="compositionally biased region" description="Polar residues" evidence="1">
    <location>
        <begin position="34"/>
        <end position="54"/>
    </location>
</feature>
<organism evidence="2">
    <name type="scientific">Eutreptiella gymnastica</name>
    <dbReference type="NCBI Taxonomy" id="73025"/>
    <lineage>
        <taxon>Eukaryota</taxon>
        <taxon>Discoba</taxon>
        <taxon>Euglenozoa</taxon>
        <taxon>Euglenida</taxon>
        <taxon>Spirocuta</taxon>
        <taxon>Euglenophyceae</taxon>
        <taxon>Eutreptiales</taxon>
        <taxon>Eutreptiaceae</taxon>
        <taxon>Eutreptiella</taxon>
    </lineage>
</organism>
<accession>A0A7S4CRS4</accession>
<feature type="region of interest" description="Disordered" evidence="1">
    <location>
        <begin position="1"/>
        <end position="85"/>
    </location>
</feature>